<feature type="non-terminal residue" evidence="3">
    <location>
        <position position="1"/>
    </location>
</feature>
<gene>
    <name evidence="3" type="ORF">HaLaN_09302</name>
</gene>
<keyword evidence="1" id="KW-0732">Signal</keyword>
<dbReference type="EMBL" id="BLLF01000610">
    <property type="protein sequence ID" value="GFH13420.1"/>
    <property type="molecule type" value="Genomic_DNA"/>
</dbReference>
<comment type="caution">
    <text evidence="3">The sequence shown here is derived from an EMBL/GenBank/DDBJ whole genome shotgun (WGS) entry which is preliminary data.</text>
</comment>
<dbReference type="Proteomes" id="UP000485058">
    <property type="component" value="Unassembled WGS sequence"/>
</dbReference>
<feature type="domain" description="UGGT thioredoxin-like" evidence="2">
    <location>
        <begin position="1"/>
        <end position="104"/>
    </location>
</feature>
<protein>
    <recommendedName>
        <fullName evidence="2">UGGT thioredoxin-like domain-containing protein</fullName>
    </recommendedName>
</protein>
<evidence type="ECO:0000313" key="4">
    <source>
        <dbReference type="Proteomes" id="UP000485058"/>
    </source>
</evidence>
<accession>A0A699YUC8</accession>
<proteinExistence type="predicted"/>
<evidence type="ECO:0000259" key="2">
    <source>
        <dbReference type="Pfam" id="PF18402"/>
    </source>
</evidence>
<dbReference type="AlphaFoldDB" id="A0A699YUC8"/>
<evidence type="ECO:0000313" key="3">
    <source>
        <dbReference type="EMBL" id="GFH13420.1"/>
    </source>
</evidence>
<keyword evidence="4" id="KW-1185">Reference proteome</keyword>
<evidence type="ECO:0000256" key="1">
    <source>
        <dbReference type="SAM" id="SignalP"/>
    </source>
</evidence>
<feature type="chain" id="PRO_5025344083" description="UGGT thioredoxin-like domain-containing protein" evidence="1">
    <location>
        <begin position="21"/>
        <end position="107"/>
    </location>
</feature>
<dbReference type="InterPro" id="IPR040692">
    <property type="entry name" value="UGGT_TRXL_3"/>
</dbReference>
<reference evidence="3 4" key="1">
    <citation type="submission" date="2020-02" db="EMBL/GenBank/DDBJ databases">
        <title>Draft genome sequence of Haematococcus lacustris strain NIES-144.</title>
        <authorList>
            <person name="Morimoto D."/>
            <person name="Nakagawa S."/>
            <person name="Yoshida T."/>
            <person name="Sawayama S."/>
        </authorList>
    </citation>
    <scope>NUCLEOTIDE SEQUENCE [LARGE SCALE GENOMIC DNA]</scope>
    <source>
        <strain evidence="3 4">NIES-144</strain>
    </source>
</reference>
<organism evidence="3 4">
    <name type="scientific">Haematococcus lacustris</name>
    <name type="common">Green alga</name>
    <name type="synonym">Haematococcus pluvialis</name>
    <dbReference type="NCBI Taxonomy" id="44745"/>
    <lineage>
        <taxon>Eukaryota</taxon>
        <taxon>Viridiplantae</taxon>
        <taxon>Chlorophyta</taxon>
        <taxon>core chlorophytes</taxon>
        <taxon>Chlorophyceae</taxon>
        <taxon>CS clade</taxon>
        <taxon>Chlamydomonadales</taxon>
        <taxon>Haematococcaceae</taxon>
        <taxon>Haematococcus</taxon>
    </lineage>
</organism>
<dbReference type="Pfam" id="PF18402">
    <property type="entry name" value="Thioredoxin_14"/>
    <property type="match status" value="1"/>
</dbReference>
<sequence length="107" mass="11580">LRPLALNLFNLVLVLDPTSGAGLATAELVAALHQDLYPIRFGLSLRVPALLTRLEAARKPGAAPAPMLAWEEMTAAERFSRAGLTLEHAFGAQALFKYWQAVLAEVQ</sequence>
<name>A0A699YUC8_HAELA</name>
<feature type="signal peptide" evidence="1">
    <location>
        <begin position="1"/>
        <end position="20"/>
    </location>
</feature>